<feature type="non-terminal residue" evidence="12">
    <location>
        <position position="726"/>
    </location>
</feature>
<keyword evidence="5" id="KW-0158">Chromosome</keyword>
<evidence type="ECO:0000256" key="6">
    <source>
        <dbReference type="ARBA" id="ARBA00022490"/>
    </source>
</evidence>
<dbReference type="InterPro" id="IPR022816">
    <property type="entry name" value="Condensin_barren_su2"/>
</dbReference>
<dbReference type="Pfam" id="PF05786">
    <property type="entry name" value="Cnd2"/>
    <property type="match status" value="1"/>
</dbReference>
<sequence>MALTMRMPEPTPRRSLAARRRTTKLLTFDEDLNEKENSLNESLAGRRQSRLFNTSINVEVVNDEPAQTPTQLVDLYQKTIELAAQGKINIKNAFSIPLVERLPQVLNVIALDDKDNHHLGPNFVKAGSVIDTSAKIYGFRVDALHTETQKLSGNILNNDEEKAAEKETSEENRIEGDHENIDPEQIESKKAARRVKAKATSFVAADLSKITLEHEFEFRPLQPPNMCQWRGGIGKDSIYAEMVSSTMYSSSDYPLVDGFTDVNHRPEEQQSKINSILDHTVTKTIDLTALRDVIKTNEVHDHILGSQTLRDFSFNETPSNSFIDTIHESCLAQLDESNDKSYSNNDDADNDDAYNHDELVHAAIEDLNDDPSHSNEIFKNALNELSNPDPSSMMSNLGNYQSQQSVELSLPAADEILSASFMSTVSFVDQMPHLLHSKEVQSEYSYFDAAKLRLFAGPNIWKYTNLLHATAKPSAANASTIQQQQAPASRHRLHSEGVNNGIIGPKRSVRVDIFNPMSLDQIMLGAISGRDKKAIGISQSALVLRLREKSLNQMQLARKLRPLTDLTNSHNFPQLNFEQLHLINRRREQSQDHFQQHYQQDDYDDHDFPVAVEHHDADEDAPLAEMHCDFSRPVHYEKIEFAKGSTSVNAKILKRQMIEEFTRQKIEHQRTLSLDSSTASQQSSFLNTTQTAIEFSILCENLADHGHLSVQTDLASAFYCMLINCN</sequence>
<evidence type="ECO:0000256" key="8">
    <source>
        <dbReference type="ARBA" id="ARBA00022776"/>
    </source>
</evidence>
<name>A0A815NVL3_ADIRI</name>
<evidence type="ECO:0000256" key="1">
    <source>
        <dbReference type="ARBA" id="ARBA00004286"/>
    </source>
</evidence>
<dbReference type="GO" id="GO:0007076">
    <property type="term" value="P:mitotic chromosome condensation"/>
    <property type="evidence" value="ECO:0007669"/>
    <property type="project" value="InterPro"/>
</dbReference>
<dbReference type="PANTHER" id="PTHR13108:SF9">
    <property type="entry name" value="CONDENSIN COMPLEX SUBUNIT 2"/>
    <property type="match status" value="1"/>
</dbReference>
<evidence type="ECO:0000256" key="9">
    <source>
        <dbReference type="ARBA" id="ARBA00023067"/>
    </source>
</evidence>
<keyword evidence="7" id="KW-0132">Cell division</keyword>
<dbReference type="GO" id="GO:0003682">
    <property type="term" value="F:chromatin binding"/>
    <property type="evidence" value="ECO:0007669"/>
    <property type="project" value="TreeGrafter"/>
</dbReference>
<evidence type="ECO:0000256" key="5">
    <source>
        <dbReference type="ARBA" id="ARBA00022454"/>
    </source>
</evidence>
<feature type="region of interest" description="Disordered" evidence="11">
    <location>
        <begin position="156"/>
        <end position="175"/>
    </location>
</feature>
<dbReference type="GO" id="GO:0005737">
    <property type="term" value="C:cytoplasm"/>
    <property type="evidence" value="ECO:0007669"/>
    <property type="project" value="UniProtKB-SubCell"/>
</dbReference>
<comment type="caution">
    <text evidence="12">The sequence shown here is derived from an EMBL/GenBank/DDBJ whole genome shotgun (WGS) entry which is preliminary data.</text>
</comment>
<proteinExistence type="inferred from homology"/>
<dbReference type="AlphaFoldDB" id="A0A815NVL3"/>
<gene>
    <name evidence="12" type="ORF">XAT740_LOCUS35996</name>
</gene>
<keyword evidence="13" id="KW-1185">Reference proteome</keyword>
<evidence type="ECO:0000313" key="12">
    <source>
        <dbReference type="EMBL" id="CAF1435035.1"/>
    </source>
</evidence>
<keyword evidence="9" id="KW-0226">DNA condensation</keyword>
<feature type="compositionally biased region" description="Basic and acidic residues" evidence="11">
    <location>
        <begin position="159"/>
        <end position="175"/>
    </location>
</feature>
<evidence type="ECO:0000256" key="3">
    <source>
        <dbReference type="ARBA" id="ARBA00009471"/>
    </source>
</evidence>
<organism evidence="12 13">
    <name type="scientific">Adineta ricciae</name>
    <name type="common">Rotifer</name>
    <dbReference type="NCBI Taxonomy" id="249248"/>
    <lineage>
        <taxon>Eukaryota</taxon>
        <taxon>Metazoa</taxon>
        <taxon>Spiralia</taxon>
        <taxon>Gnathifera</taxon>
        <taxon>Rotifera</taxon>
        <taxon>Eurotatoria</taxon>
        <taxon>Bdelloidea</taxon>
        <taxon>Adinetida</taxon>
        <taxon>Adinetidae</taxon>
        <taxon>Adineta</taxon>
    </lineage>
</organism>
<dbReference type="GO" id="GO:0000796">
    <property type="term" value="C:condensin complex"/>
    <property type="evidence" value="ECO:0007669"/>
    <property type="project" value="InterPro"/>
</dbReference>
<comment type="subcellular location">
    <subcellularLocation>
        <location evidence="1">Chromosome</location>
    </subcellularLocation>
    <subcellularLocation>
        <location evidence="2">Cytoplasm</location>
    </subcellularLocation>
</comment>
<evidence type="ECO:0000313" key="13">
    <source>
        <dbReference type="Proteomes" id="UP000663828"/>
    </source>
</evidence>
<keyword evidence="10" id="KW-0131">Cell cycle</keyword>
<evidence type="ECO:0000256" key="7">
    <source>
        <dbReference type="ARBA" id="ARBA00022618"/>
    </source>
</evidence>
<dbReference type="Proteomes" id="UP000663828">
    <property type="component" value="Unassembled WGS sequence"/>
</dbReference>
<protein>
    <recommendedName>
        <fullName evidence="4">Condensin complex subunit 2</fullName>
    </recommendedName>
</protein>
<dbReference type="EMBL" id="CAJNOR010003654">
    <property type="protein sequence ID" value="CAF1435035.1"/>
    <property type="molecule type" value="Genomic_DNA"/>
</dbReference>
<reference evidence="12" key="1">
    <citation type="submission" date="2021-02" db="EMBL/GenBank/DDBJ databases">
        <authorList>
            <person name="Nowell W R."/>
        </authorList>
    </citation>
    <scope>NUCLEOTIDE SEQUENCE</scope>
</reference>
<evidence type="ECO:0000256" key="10">
    <source>
        <dbReference type="ARBA" id="ARBA00023306"/>
    </source>
</evidence>
<evidence type="ECO:0000256" key="4">
    <source>
        <dbReference type="ARBA" id="ARBA00016065"/>
    </source>
</evidence>
<keyword evidence="8" id="KW-0498">Mitosis</keyword>
<evidence type="ECO:0000256" key="2">
    <source>
        <dbReference type="ARBA" id="ARBA00004496"/>
    </source>
</evidence>
<accession>A0A815NVL3</accession>
<keyword evidence="6" id="KW-0963">Cytoplasm</keyword>
<dbReference type="PANTHER" id="PTHR13108">
    <property type="entry name" value="CONDENSIN COMPLEX SUBUNIT 2"/>
    <property type="match status" value="1"/>
</dbReference>
<evidence type="ECO:0000256" key="11">
    <source>
        <dbReference type="SAM" id="MobiDB-lite"/>
    </source>
</evidence>
<comment type="similarity">
    <text evidence="3">Belongs to the CND2 (condensin subunit 2) family.</text>
</comment>
<dbReference type="GO" id="GO:0051301">
    <property type="term" value="P:cell division"/>
    <property type="evidence" value="ECO:0007669"/>
    <property type="project" value="UniProtKB-KW"/>
</dbReference>